<dbReference type="RefSeq" id="XP_045097937.1">
    <property type="nucleotide sequence ID" value="XM_045241892.1"/>
</dbReference>
<name>B6IEN4_CAEBR</name>
<reference evidence="1 2" key="2">
    <citation type="journal article" date="2011" name="PLoS Genet.">
        <title>Caenorhabditis briggsae recombinant inbred line genotypes reveal inter-strain incompatibility and the evolution of recombination.</title>
        <authorList>
            <person name="Ross J.A."/>
            <person name="Koboldt D.C."/>
            <person name="Staisch J.E."/>
            <person name="Chamberlin H.M."/>
            <person name="Gupta B.P."/>
            <person name="Miller R.D."/>
            <person name="Baird S.E."/>
            <person name="Haag E.S."/>
        </authorList>
    </citation>
    <scope>NUCLEOTIDE SEQUENCE [LARGE SCALE GENOMIC DNA]</scope>
    <source>
        <strain evidence="1 2">AF16</strain>
    </source>
</reference>
<sequence>MTHRRCGVMGRDLYHSKEDEISFSNICSVFAAASANSRNLGQKFSVDFPEVFKVRFLKYFQYQIGF</sequence>
<proteinExistence type="predicted"/>
<dbReference type="AlphaFoldDB" id="B6IEN4"/>
<dbReference type="CTD" id="68916980"/>
<dbReference type="Proteomes" id="UP000008549">
    <property type="component" value="Unassembled WGS sequence"/>
</dbReference>
<organism evidence="1 2">
    <name type="scientific">Caenorhabditis briggsae</name>
    <dbReference type="NCBI Taxonomy" id="6238"/>
    <lineage>
        <taxon>Eukaryota</taxon>
        <taxon>Metazoa</taxon>
        <taxon>Ecdysozoa</taxon>
        <taxon>Nematoda</taxon>
        <taxon>Chromadorea</taxon>
        <taxon>Rhabditida</taxon>
        <taxon>Rhabditina</taxon>
        <taxon>Rhabditomorpha</taxon>
        <taxon>Rhabditoidea</taxon>
        <taxon>Rhabditidae</taxon>
        <taxon>Peloderinae</taxon>
        <taxon>Caenorhabditis</taxon>
    </lineage>
</organism>
<evidence type="ECO:0000313" key="3">
    <source>
        <dbReference type="WormBase" id="CBG25494"/>
    </source>
</evidence>
<gene>
    <name evidence="1 3" type="ORF">CBG25494</name>
    <name evidence="1" type="ORF">CBG_25494</name>
</gene>
<dbReference type="GeneID" id="68916980"/>
<evidence type="ECO:0000313" key="2">
    <source>
        <dbReference type="Proteomes" id="UP000008549"/>
    </source>
</evidence>
<dbReference type="WormBase" id="CBG25494">
    <property type="protein sequence ID" value="CBP47636"/>
    <property type="gene ID" value="WBGene00086908"/>
</dbReference>
<reference evidence="1 2" key="1">
    <citation type="journal article" date="2003" name="PLoS Biol.">
        <title>The genome sequence of Caenorhabditis briggsae: a platform for comparative genomics.</title>
        <authorList>
            <person name="Stein L.D."/>
            <person name="Bao Z."/>
            <person name="Blasiar D."/>
            <person name="Blumenthal T."/>
            <person name="Brent M.R."/>
            <person name="Chen N."/>
            <person name="Chinwalla A."/>
            <person name="Clarke L."/>
            <person name="Clee C."/>
            <person name="Coghlan A."/>
            <person name="Coulson A."/>
            <person name="D'Eustachio P."/>
            <person name="Fitch D.H."/>
            <person name="Fulton L.A."/>
            <person name="Fulton R.E."/>
            <person name="Griffiths-Jones S."/>
            <person name="Harris T.W."/>
            <person name="Hillier L.W."/>
            <person name="Kamath R."/>
            <person name="Kuwabara P.E."/>
            <person name="Mardis E.R."/>
            <person name="Marra M.A."/>
            <person name="Miner T.L."/>
            <person name="Minx P."/>
            <person name="Mullikin J.C."/>
            <person name="Plumb R.W."/>
            <person name="Rogers J."/>
            <person name="Schein J.E."/>
            <person name="Sohrmann M."/>
            <person name="Spieth J."/>
            <person name="Stajich J.E."/>
            <person name="Wei C."/>
            <person name="Willey D."/>
            <person name="Wilson R.K."/>
            <person name="Durbin R."/>
            <person name="Waterston R.H."/>
        </authorList>
    </citation>
    <scope>NUCLEOTIDE SEQUENCE [LARGE SCALE GENOMIC DNA]</scope>
    <source>
        <strain evidence="1 2">AF16</strain>
    </source>
</reference>
<dbReference type="EMBL" id="HE600999">
    <property type="protein sequence ID" value="CAR98364.1"/>
    <property type="molecule type" value="Genomic_DNA"/>
</dbReference>
<dbReference type="HOGENOM" id="CLU_2833458_0_0_1"/>
<evidence type="ECO:0000313" key="1">
    <source>
        <dbReference type="EMBL" id="CAR98364.1"/>
    </source>
</evidence>
<protein>
    <submittedName>
        <fullName evidence="1">Protein CBG25494</fullName>
    </submittedName>
</protein>
<dbReference type="KEGG" id="cbr:CBG_25494"/>
<accession>B6IEN4</accession>
<dbReference type="InParanoid" id="B6IEN4"/>
<keyword evidence="2" id="KW-1185">Reference proteome</keyword>